<dbReference type="EMBL" id="CP021059">
    <property type="protein sequence ID" value="ARQ07622.1"/>
    <property type="molecule type" value="Genomic_DNA"/>
</dbReference>
<name>A0A1W7ADF2_9STAP</name>
<dbReference type="SUPFAM" id="SSF50729">
    <property type="entry name" value="PH domain-like"/>
    <property type="match status" value="1"/>
</dbReference>
<dbReference type="PANTHER" id="PTHR35796:SF3">
    <property type="entry name" value="BHLH DOMAIN-CONTAINING PROTEIN"/>
    <property type="match status" value="1"/>
</dbReference>
<protein>
    <recommendedName>
        <fullName evidence="1">Bacterial Pleckstrin homology domain-containing protein</fullName>
    </recommendedName>
</protein>
<reference evidence="2 3" key="1">
    <citation type="journal article" date="2017" name="Int. J. Syst. Evol. Microbiol.">
        <title>Macrococcus canis sp. nov., a skin bacterium associated with infections in dogs.</title>
        <authorList>
            <person name="Gobeli Brawand S."/>
            <person name="Cotting K."/>
            <person name="Gomez-Sanz E."/>
            <person name="Collaud A."/>
            <person name="Thomann A."/>
            <person name="Brodard I."/>
            <person name="Rodriguez-Campos S."/>
            <person name="Strauss C."/>
            <person name="Perreten V."/>
        </authorList>
    </citation>
    <scope>NUCLEOTIDE SEQUENCE [LARGE SCALE GENOMIC DNA]</scope>
    <source>
        <strain evidence="2 3">KM45013</strain>
    </source>
</reference>
<sequence length="125" mass="14454">MGLFDELMGNSSEKNVEDVQTEFQDYLLEDEEVEASFILIRDLFVFTNKRILIVDKQGYSGEKIEFITIPYKNIRAFSVENAGRFDIDAELKLFVAGIQMPIVKLFNKDTDIVKLQKLIAKRLLN</sequence>
<proteinExistence type="predicted"/>
<feature type="domain" description="Bacterial Pleckstrin homology" evidence="1">
    <location>
        <begin position="2"/>
        <end position="121"/>
    </location>
</feature>
<accession>A0A1W7ADF2</accession>
<dbReference type="InterPro" id="IPR012544">
    <property type="entry name" value="PHb"/>
</dbReference>
<evidence type="ECO:0000259" key="1">
    <source>
        <dbReference type="Pfam" id="PF08000"/>
    </source>
</evidence>
<dbReference type="PANTHER" id="PTHR35796">
    <property type="entry name" value="HYPOTHETICAL CYTOSOLIC PROTEIN"/>
    <property type="match status" value="1"/>
</dbReference>
<dbReference type="Gene3D" id="2.30.29.50">
    <property type="entry name" value="Bacterial Pleckstrin homology domain"/>
    <property type="match status" value="1"/>
</dbReference>
<dbReference type="KEGG" id="mcak:MCCS_20070"/>
<dbReference type="STRING" id="1855823.MCCS_20070"/>
<dbReference type="Proteomes" id="UP000194154">
    <property type="component" value="Chromosome"/>
</dbReference>
<dbReference type="OrthoDB" id="9803613at2"/>
<keyword evidence="3" id="KW-1185">Reference proteome</keyword>
<gene>
    <name evidence="2" type="ORF">MCCS_20070</name>
</gene>
<dbReference type="AlphaFoldDB" id="A0A1W7ADF2"/>
<evidence type="ECO:0000313" key="3">
    <source>
        <dbReference type="Proteomes" id="UP000194154"/>
    </source>
</evidence>
<dbReference type="Pfam" id="PF08000">
    <property type="entry name" value="bPH_1"/>
    <property type="match status" value="1"/>
</dbReference>
<dbReference type="GeneID" id="35296095"/>
<dbReference type="RefSeq" id="WP_086043167.1">
    <property type="nucleotide sequence ID" value="NZ_CBCRZA010000012.1"/>
</dbReference>
<dbReference type="CDD" id="cd13225">
    <property type="entry name" value="PH-like_bacteria"/>
    <property type="match status" value="1"/>
</dbReference>
<dbReference type="InterPro" id="IPR037063">
    <property type="entry name" value="PHb_sf"/>
</dbReference>
<organism evidence="2 3">
    <name type="scientific">Macrococcoides canis</name>
    <dbReference type="NCBI Taxonomy" id="1855823"/>
    <lineage>
        <taxon>Bacteria</taxon>
        <taxon>Bacillati</taxon>
        <taxon>Bacillota</taxon>
        <taxon>Bacilli</taxon>
        <taxon>Bacillales</taxon>
        <taxon>Staphylococcaceae</taxon>
        <taxon>Macrococcoides</taxon>
    </lineage>
</organism>
<evidence type="ECO:0000313" key="2">
    <source>
        <dbReference type="EMBL" id="ARQ07622.1"/>
    </source>
</evidence>